<protein>
    <recommendedName>
        <fullName evidence="1">DUF1659 domain-containing protein</fullName>
    </recommendedName>
</protein>
<feature type="domain" description="DUF1659" evidence="1">
    <location>
        <begin position="2"/>
        <end position="63"/>
    </location>
</feature>
<dbReference type="AlphaFoldDB" id="A0A9X3JDZ4"/>
<accession>A0A9X3JDZ4</accession>
<dbReference type="RefSeq" id="WP_268752735.1">
    <property type="nucleotide sequence ID" value="NZ_JAPRFQ010000004.1"/>
</dbReference>
<sequence>MKQFNSAKLQIISHDTDNDKDITLTLNQLAADAKDEDVATIQTALAGIIQDPISNVTAIEHYDYL</sequence>
<evidence type="ECO:0000313" key="2">
    <source>
        <dbReference type="EMBL" id="MCZ0726313.1"/>
    </source>
</evidence>
<dbReference type="Pfam" id="PF07872">
    <property type="entry name" value="DUF1659"/>
    <property type="match status" value="1"/>
</dbReference>
<organism evidence="2 3">
    <name type="scientific">Aerococcus kribbianus</name>
    <dbReference type="NCBI Taxonomy" id="2999064"/>
    <lineage>
        <taxon>Bacteria</taxon>
        <taxon>Bacillati</taxon>
        <taxon>Bacillota</taxon>
        <taxon>Bacilli</taxon>
        <taxon>Lactobacillales</taxon>
        <taxon>Aerococcaceae</taxon>
        <taxon>Aerococcus</taxon>
    </lineage>
</organism>
<evidence type="ECO:0000259" key="1">
    <source>
        <dbReference type="Pfam" id="PF07872"/>
    </source>
</evidence>
<dbReference type="Proteomes" id="UP001146670">
    <property type="component" value="Unassembled WGS sequence"/>
</dbReference>
<keyword evidence="3" id="KW-1185">Reference proteome</keyword>
<reference evidence="2" key="1">
    <citation type="submission" date="2022-12" db="EMBL/GenBank/DDBJ databases">
        <title>Description and comparative metabolic analysis of Aerococcus sp. nov., isolated from the feces of a pig.</title>
        <authorList>
            <person name="Chang Y.-H."/>
        </authorList>
    </citation>
    <scope>NUCLEOTIDE SEQUENCE</scope>
    <source>
        <strain evidence="2">YH-aer222</strain>
    </source>
</reference>
<proteinExistence type="predicted"/>
<comment type="caution">
    <text evidence="2">The sequence shown here is derived from an EMBL/GenBank/DDBJ whole genome shotgun (WGS) entry which is preliminary data.</text>
</comment>
<name>A0A9X3JDZ4_9LACT</name>
<evidence type="ECO:0000313" key="3">
    <source>
        <dbReference type="Proteomes" id="UP001146670"/>
    </source>
</evidence>
<gene>
    <name evidence="2" type="ORF">OW157_07075</name>
</gene>
<dbReference type="EMBL" id="JAPRFR010000004">
    <property type="protein sequence ID" value="MCZ0726313.1"/>
    <property type="molecule type" value="Genomic_DNA"/>
</dbReference>
<dbReference type="InterPro" id="IPR012454">
    <property type="entry name" value="DUF1659"/>
</dbReference>